<accession>A0A5M9J687</accession>
<evidence type="ECO:0000256" key="2">
    <source>
        <dbReference type="ARBA" id="ARBA00006653"/>
    </source>
</evidence>
<keyword evidence="4" id="KW-0813">Transport</keyword>
<dbReference type="InterPro" id="IPR033370">
    <property type="entry name" value="COG1"/>
</dbReference>
<evidence type="ECO:0000256" key="7">
    <source>
        <dbReference type="ARBA" id="ARBA00023136"/>
    </source>
</evidence>
<evidence type="ECO:0000256" key="3">
    <source>
        <dbReference type="ARBA" id="ARBA00020978"/>
    </source>
</evidence>
<evidence type="ECO:0000313" key="9">
    <source>
        <dbReference type="EMBL" id="KAA8563683.1"/>
    </source>
</evidence>
<organism evidence="9 10">
    <name type="scientific">Monilinia fructicola</name>
    <name type="common">Brown rot fungus</name>
    <name type="synonym">Ciboria fructicola</name>
    <dbReference type="NCBI Taxonomy" id="38448"/>
    <lineage>
        <taxon>Eukaryota</taxon>
        <taxon>Fungi</taxon>
        <taxon>Dikarya</taxon>
        <taxon>Ascomycota</taxon>
        <taxon>Pezizomycotina</taxon>
        <taxon>Leotiomycetes</taxon>
        <taxon>Helotiales</taxon>
        <taxon>Sclerotiniaceae</taxon>
        <taxon>Monilinia</taxon>
    </lineage>
</organism>
<evidence type="ECO:0000313" key="10">
    <source>
        <dbReference type="Proteomes" id="UP000322873"/>
    </source>
</evidence>
<dbReference type="PANTHER" id="PTHR31658">
    <property type="entry name" value="CONSERVED OLIGOMERIC GOLGI COMPLEX SUBUNIT 1"/>
    <property type="match status" value="1"/>
</dbReference>
<keyword evidence="6" id="KW-0333">Golgi apparatus</keyword>
<gene>
    <name evidence="9" type="ORF">EYC84_011703</name>
</gene>
<dbReference type="Proteomes" id="UP000322873">
    <property type="component" value="Unassembled WGS sequence"/>
</dbReference>
<evidence type="ECO:0000256" key="8">
    <source>
        <dbReference type="SAM" id="MobiDB-lite"/>
    </source>
</evidence>
<evidence type="ECO:0000256" key="1">
    <source>
        <dbReference type="ARBA" id="ARBA00004395"/>
    </source>
</evidence>
<dbReference type="EMBL" id="VICG01000016">
    <property type="protein sequence ID" value="KAA8563683.1"/>
    <property type="molecule type" value="Genomic_DNA"/>
</dbReference>
<comment type="caution">
    <text evidence="9">The sequence shown here is derived from an EMBL/GenBank/DDBJ whole genome shotgun (WGS) entry which is preliminary data.</text>
</comment>
<dbReference type="GO" id="GO:0006891">
    <property type="term" value="P:intra-Golgi vesicle-mediated transport"/>
    <property type="evidence" value="ECO:0007669"/>
    <property type="project" value="InterPro"/>
</dbReference>
<sequence length="382" mass="43014">MGEEGVRVGTEIESTLGLWKGAHTDLNASLWDEDMMTADLSNGGKIFKQDILARTFGRNDAVSRVVNSFQTWRHLIDEISNVIDQLRKQRWDDDLEDIEDDESLESRQNLLSKEDPQMLHNRLDSSLEKAFQELHTKLTALVEQYKDSEYNGKISMYILRILRDIRAELPTNPSLQKFGLSLIPSLHEKLASTVSEKPVSTLAKSLKKKKVAGRALWEGSPELPVQPSPATFKFLRILSTSMADAGADLWSPIAIKVLKEHLCSQIGEQWSNILKEKENGNGDNPSTSDTPETESAEAKETEENVPSVEADAEKRNDLLKQSLFDIYLLQQALQSENAEDVLKKLGDEVESELKLEASPRKRIVHGATEYWKRSSLLFALLA</sequence>
<dbReference type="GO" id="GO:0017119">
    <property type="term" value="C:Golgi transport complex"/>
    <property type="evidence" value="ECO:0007669"/>
    <property type="project" value="InterPro"/>
</dbReference>
<dbReference type="AlphaFoldDB" id="A0A5M9J687"/>
<comment type="subcellular location">
    <subcellularLocation>
        <location evidence="1">Golgi apparatus membrane</location>
        <topology evidence="1">Peripheral membrane protein</topology>
    </subcellularLocation>
</comment>
<keyword evidence="10" id="KW-1185">Reference proteome</keyword>
<evidence type="ECO:0000256" key="6">
    <source>
        <dbReference type="ARBA" id="ARBA00023034"/>
    </source>
</evidence>
<dbReference type="GO" id="GO:0000139">
    <property type="term" value="C:Golgi membrane"/>
    <property type="evidence" value="ECO:0007669"/>
    <property type="project" value="UniProtKB-SubCell"/>
</dbReference>
<name>A0A5M9J687_MONFR</name>
<evidence type="ECO:0000256" key="5">
    <source>
        <dbReference type="ARBA" id="ARBA00022927"/>
    </source>
</evidence>
<dbReference type="PANTHER" id="PTHR31658:SF0">
    <property type="entry name" value="CONSERVED OLIGOMERIC GOLGI COMPLEX SUBUNIT 1"/>
    <property type="match status" value="1"/>
</dbReference>
<reference evidence="9 10" key="1">
    <citation type="submission" date="2019-06" db="EMBL/GenBank/DDBJ databases">
        <title>Genome Sequence of the Brown Rot Fungal Pathogen Monilinia fructicola.</title>
        <authorList>
            <person name="De Miccolis Angelini R.M."/>
            <person name="Landi L."/>
            <person name="Abate D."/>
            <person name="Pollastro S."/>
            <person name="Romanazzi G."/>
            <person name="Faretra F."/>
        </authorList>
    </citation>
    <scope>NUCLEOTIDE SEQUENCE [LARGE SCALE GENOMIC DNA]</scope>
    <source>
        <strain evidence="9 10">Mfrc123</strain>
    </source>
</reference>
<proteinExistence type="inferred from homology"/>
<evidence type="ECO:0000256" key="4">
    <source>
        <dbReference type="ARBA" id="ARBA00022448"/>
    </source>
</evidence>
<feature type="region of interest" description="Disordered" evidence="8">
    <location>
        <begin position="276"/>
        <end position="312"/>
    </location>
</feature>
<feature type="compositionally biased region" description="Polar residues" evidence="8">
    <location>
        <begin position="281"/>
        <end position="290"/>
    </location>
</feature>
<comment type="similarity">
    <text evidence="2">Belongs to the COG1 family.</text>
</comment>
<dbReference type="VEuPathDB" id="FungiDB:MFRU_024g01240"/>
<dbReference type="GO" id="GO:0015031">
    <property type="term" value="P:protein transport"/>
    <property type="evidence" value="ECO:0007669"/>
    <property type="project" value="UniProtKB-KW"/>
</dbReference>
<keyword evidence="5" id="KW-0653">Protein transport</keyword>
<protein>
    <recommendedName>
        <fullName evidence="3">Conserved oligomeric Golgi complex subunit 1</fullName>
    </recommendedName>
</protein>
<keyword evidence="7" id="KW-0472">Membrane</keyword>